<organism evidence="2 3">
    <name type="scientific">Pseudoalteromonas xiamenensis</name>
    <dbReference type="NCBI Taxonomy" id="882626"/>
    <lineage>
        <taxon>Bacteria</taxon>
        <taxon>Pseudomonadati</taxon>
        <taxon>Pseudomonadota</taxon>
        <taxon>Gammaproteobacteria</taxon>
        <taxon>Alteromonadales</taxon>
        <taxon>Pseudoalteromonadaceae</taxon>
        <taxon>Pseudoalteromonas</taxon>
    </lineage>
</organism>
<feature type="domain" description="DNA topoisomerase type IA zn finger" evidence="1">
    <location>
        <begin position="113"/>
        <end position="150"/>
    </location>
</feature>
<evidence type="ECO:0000259" key="1">
    <source>
        <dbReference type="Pfam" id="PF01396"/>
    </source>
</evidence>
<keyword evidence="3" id="KW-1185">Reference proteome</keyword>
<proteinExistence type="predicted"/>
<dbReference type="GO" id="GO:0006265">
    <property type="term" value="P:DNA topological change"/>
    <property type="evidence" value="ECO:0007669"/>
    <property type="project" value="InterPro"/>
</dbReference>
<gene>
    <name evidence="2" type="ORF">J5O05_10270</name>
</gene>
<evidence type="ECO:0000313" key="2">
    <source>
        <dbReference type="EMBL" id="QTH70396.1"/>
    </source>
</evidence>
<dbReference type="AlphaFoldDB" id="A0A975DEK8"/>
<dbReference type="RefSeq" id="WP_208841991.1">
    <property type="nucleotide sequence ID" value="NZ_CP072133.1"/>
</dbReference>
<dbReference type="GO" id="GO:0003677">
    <property type="term" value="F:DNA binding"/>
    <property type="evidence" value="ECO:0007669"/>
    <property type="project" value="UniProtKB-KW"/>
</dbReference>
<dbReference type="KEGG" id="pxi:J5O05_10270"/>
<dbReference type="GO" id="GO:0005694">
    <property type="term" value="C:chromosome"/>
    <property type="evidence" value="ECO:0007669"/>
    <property type="project" value="InterPro"/>
</dbReference>
<dbReference type="PANTHER" id="PTHR42785:SF1">
    <property type="entry name" value="DNA TOPOISOMERASE"/>
    <property type="match status" value="1"/>
</dbReference>
<feature type="domain" description="DNA topoisomerase type IA zn finger" evidence="1">
    <location>
        <begin position="153"/>
        <end position="169"/>
    </location>
</feature>
<evidence type="ECO:0000313" key="3">
    <source>
        <dbReference type="Proteomes" id="UP000664904"/>
    </source>
</evidence>
<accession>A0A975DEK8</accession>
<dbReference type="Proteomes" id="UP000664904">
    <property type="component" value="Chromosome"/>
</dbReference>
<dbReference type="EMBL" id="CP072133">
    <property type="protein sequence ID" value="QTH70396.1"/>
    <property type="molecule type" value="Genomic_DNA"/>
</dbReference>
<dbReference type="Pfam" id="PF01396">
    <property type="entry name" value="Zn_ribbon_Top1"/>
    <property type="match status" value="4"/>
</dbReference>
<feature type="domain" description="DNA topoisomerase type IA zn finger" evidence="1">
    <location>
        <begin position="21"/>
        <end position="56"/>
    </location>
</feature>
<protein>
    <submittedName>
        <fullName evidence="2">Topoisomerase DNA-binding C4 zinc finger domain-containing protein</fullName>
    </submittedName>
</protein>
<reference evidence="2" key="1">
    <citation type="submission" date="2021-03" db="EMBL/GenBank/DDBJ databases">
        <title>Complete Genome of Pseudoalteromonas xiamenensis STKMTI.2, a new potential marine bacterium producing anti-Vibrio compounds.</title>
        <authorList>
            <person name="Handayani D.P."/>
            <person name="Isnansetyo A."/>
            <person name="Istiqomah I."/>
            <person name="Jumina J."/>
        </authorList>
    </citation>
    <scope>NUCLEOTIDE SEQUENCE</scope>
    <source>
        <strain evidence="2">STKMTI.2</strain>
    </source>
</reference>
<keyword evidence="2" id="KW-0238">DNA-binding</keyword>
<dbReference type="GO" id="GO:0003917">
    <property type="term" value="F:DNA topoisomerase type I (single strand cut, ATP-independent) activity"/>
    <property type="evidence" value="ECO:0007669"/>
    <property type="project" value="InterPro"/>
</dbReference>
<dbReference type="SUPFAM" id="SSF57783">
    <property type="entry name" value="Zinc beta-ribbon"/>
    <property type="match status" value="2"/>
</dbReference>
<dbReference type="PANTHER" id="PTHR42785">
    <property type="entry name" value="DNA TOPOISOMERASE, TYPE IA, CORE"/>
    <property type="match status" value="1"/>
</dbReference>
<dbReference type="InterPro" id="IPR000380">
    <property type="entry name" value="Topo_IA"/>
</dbReference>
<dbReference type="InterPro" id="IPR013498">
    <property type="entry name" value="Topo_IA_Znf"/>
</dbReference>
<sequence length="186" mass="20942">MSKIDHSLFNADSHALEKEYEVCPECGSELRIKHGKNGAFLGCANYPACSYLRPLHHHDGHVIKTLDSLCPECQHPLVIRNGRYGMFIGCSGFPSCHYIAPDREEENIEVLPSCPKCQKGHLVKRQNKFGKHFYSCDKYPSCKYSVNDKPVDGTCSQCGFGLLVEKKRAGKIVLQCPQKTCQHKQE</sequence>
<feature type="domain" description="DNA topoisomerase type IA zn finger" evidence="1">
    <location>
        <begin position="69"/>
        <end position="102"/>
    </location>
</feature>
<dbReference type="Gene3D" id="3.30.65.10">
    <property type="entry name" value="Bacterial Topoisomerase I, domain 1"/>
    <property type="match status" value="3"/>
</dbReference>
<name>A0A975DEK8_9GAMM</name>